<dbReference type="EMBL" id="DVJQ01000027">
    <property type="protein sequence ID" value="HIS73992.1"/>
    <property type="molecule type" value="Genomic_DNA"/>
</dbReference>
<proteinExistence type="predicted"/>
<evidence type="ECO:0000313" key="2">
    <source>
        <dbReference type="EMBL" id="HIS73992.1"/>
    </source>
</evidence>
<evidence type="ECO:0000313" key="3">
    <source>
        <dbReference type="Proteomes" id="UP000886865"/>
    </source>
</evidence>
<dbReference type="AlphaFoldDB" id="A0A9D1FIB8"/>
<name>A0A9D1FIB8_9BACT</name>
<evidence type="ECO:0000256" key="1">
    <source>
        <dbReference type="SAM" id="Coils"/>
    </source>
</evidence>
<reference evidence="2" key="1">
    <citation type="submission" date="2020-10" db="EMBL/GenBank/DDBJ databases">
        <authorList>
            <person name="Gilroy R."/>
        </authorList>
    </citation>
    <scope>NUCLEOTIDE SEQUENCE</scope>
    <source>
        <strain evidence="2">CHK152-2871</strain>
    </source>
</reference>
<accession>A0A9D1FIB8</accession>
<organism evidence="2 3">
    <name type="scientific">Candidatus Galligastranaerophilus intestinavium</name>
    <dbReference type="NCBI Taxonomy" id="2840836"/>
    <lineage>
        <taxon>Bacteria</taxon>
        <taxon>Candidatus Galligastranaerophilus</taxon>
    </lineage>
</organism>
<sequence>MTWVFLSLRKMQLKQRLSNYQNRLIQISQKLMDMQELAAAVADGKITYMEGASAPSSLFGTQMNFLGQSSSIAYQSAQVKTNAYLQQMQTINQATGGQYQYSLDPTSMAGYIQDGQIQPYLIFNSIYQEELEAYANQYAQELNRQEQDLEQEKLTLETQIKAIQAEYEAVEQQEGDNIQSDAIKLS</sequence>
<reference evidence="2" key="2">
    <citation type="journal article" date="2021" name="PeerJ">
        <title>Extensive microbial diversity within the chicken gut microbiome revealed by metagenomics and culture.</title>
        <authorList>
            <person name="Gilroy R."/>
            <person name="Ravi A."/>
            <person name="Getino M."/>
            <person name="Pursley I."/>
            <person name="Horton D.L."/>
            <person name="Alikhan N.F."/>
            <person name="Baker D."/>
            <person name="Gharbi K."/>
            <person name="Hall N."/>
            <person name="Watson M."/>
            <person name="Adriaenssens E.M."/>
            <person name="Foster-Nyarko E."/>
            <person name="Jarju S."/>
            <person name="Secka A."/>
            <person name="Antonio M."/>
            <person name="Oren A."/>
            <person name="Chaudhuri R.R."/>
            <person name="La Ragione R."/>
            <person name="Hildebrand F."/>
            <person name="Pallen M.J."/>
        </authorList>
    </citation>
    <scope>NUCLEOTIDE SEQUENCE</scope>
    <source>
        <strain evidence="2">CHK152-2871</strain>
    </source>
</reference>
<keyword evidence="1" id="KW-0175">Coiled coil</keyword>
<gene>
    <name evidence="2" type="ORF">IAA86_03110</name>
</gene>
<comment type="caution">
    <text evidence="2">The sequence shown here is derived from an EMBL/GenBank/DDBJ whole genome shotgun (WGS) entry which is preliminary data.</text>
</comment>
<feature type="coiled-coil region" evidence="1">
    <location>
        <begin position="124"/>
        <end position="173"/>
    </location>
</feature>
<protein>
    <submittedName>
        <fullName evidence="2">Uncharacterized protein</fullName>
    </submittedName>
</protein>
<feature type="coiled-coil region" evidence="1">
    <location>
        <begin position="10"/>
        <end position="37"/>
    </location>
</feature>
<dbReference type="Proteomes" id="UP000886865">
    <property type="component" value="Unassembled WGS sequence"/>
</dbReference>